<organism evidence="1 2">
    <name type="scientific">Methanosarcina spelaei</name>
    <dbReference type="NCBI Taxonomy" id="1036679"/>
    <lineage>
        <taxon>Archaea</taxon>
        <taxon>Methanobacteriati</taxon>
        <taxon>Methanobacteriota</taxon>
        <taxon>Stenosarchaea group</taxon>
        <taxon>Methanomicrobia</taxon>
        <taxon>Methanosarcinales</taxon>
        <taxon>Methanosarcinaceae</taxon>
        <taxon>Methanosarcina</taxon>
    </lineage>
</organism>
<protein>
    <submittedName>
        <fullName evidence="1">Uncharacterized protein</fullName>
    </submittedName>
</protein>
<dbReference type="AlphaFoldDB" id="A0A2A2HY40"/>
<keyword evidence="2" id="KW-1185">Reference proteome</keyword>
<gene>
    <name evidence="1" type="ORF">ASJ81_14580</name>
</gene>
<accession>A0A2A2HY40</accession>
<dbReference type="Proteomes" id="UP000218164">
    <property type="component" value="Unassembled WGS sequence"/>
</dbReference>
<sequence length="66" mass="7131">MEIINPSPSIFVVISGDEPKTIGIGPIIISPPIWLFAGCCMIVRTVPSNNIIKPINMTVVPTLRKS</sequence>
<proteinExistence type="predicted"/>
<name>A0A2A2HY40_9EURY</name>
<dbReference type="EMBL" id="LMVP01000021">
    <property type="protein sequence ID" value="PAV14216.1"/>
    <property type="molecule type" value="Genomic_DNA"/>
</dbReference>
<comment type="caution">
    <text evidence="1">The sequence shown here is derived from an EMBL/GenBank/DDBJ whole genome shotgun (WGS) entry which is preliminary data.</text>
</comment>
<reference evidence="1 2" key="1">
    <citation type="journal article" date="2017" name="BMC Genomics">
        <title>Genomic analysis of methanogenic archaea reveals a shift towards energy conservation.</title>
        <authorList>
            <person name="Gilmore S.P."/>
            <person name="Henske J.K."/>
            <person name="Sexton J.A."/>
            <person name="Solomon K.V."/>
            <person name="Seppala S."/>
            <person name="Yoo J.I."/>
            <person name="Huyett L.M."/>
            <person name="Pressman A."/>
            <person name="Cogan J.Z."/>
            <person name="Kivenson V."/>
            <person name="Peng X."/>
            <person name="Tan Y."/>
            <person name="Valentine D.L."/>
            <person name="O'Malley M.A."/>
        </authorList>
    </citation>
    <scope>NUCLEOTIDE SEQUENCE [LARGE SCALE GENOMIC DNA]</scope>
    <source>
        <strain evidence="1 2">MC-15</strain>
    </source>
</reference>
<evidence type="ECO:0000313" key="1">
    <source>
        <dbReference type="EMBL" id="PAV14216.1"/>
    </source>
</evidence>
<evidence type="ECO:0000313" key="2">
    <source>
        <dbReference type="Proteomes" id="UP000218164"/>
    </source>
</evidence>